<reference evidence="4" key="1">
    <citation type="submission" date="2014-03" db="EMBL/GenBank/DDBJ databases">
        <title>The Genome Sequence of Puccinia striiformis f. sp. tritici PST-78.</title>
        <authorList>
            <consortium name="The Broad Institute Genome Sequencing Platform"/>
            <person name="Cuomo C."/>
            <person name="Hulbert S."/>
            <person name="Chen X."/>
            <person name="Walker B."/>
            <person name="Young S.K."/>
            <person name="Zeng Q."/>
            <person name="Gargeya S."/>
            <person name="Fitzgerald M."/>
            <person name="Haas B."/>
            <person name="Abouelleil A."/>
            <person name="Alvarado L."/>
            <person name="Arachchi H.M."/>
            <person name="Berlin A.M."/>
            <person name="Chapman S.B."/>
            <person name="Goldberg J."/>
            <person name="Griggs A."/>
            <person name="Gujja S."/>
            <person name="Hansen M."/>
            <person name="Howarth C."/>
            <person name="Imamovic A."/>
            <person name="Larimer J."/>
            <person name="McCowan C."/>
            <person name="Montmayeur A."/>
            <person name="Murphy C."/>
            <person name="Neiman D."/>
            <person name="Pearson M."/>
            <person name="Priest M."/>
            <person name="Roberts A."/>
            <person name="Saif S."/>
            <person name="Shea T."/>
            <person name="Sisk P."/>
            <person name="Sykes S."/>
            <person name="Wortman J."/>
            <person name="Nusbaum C."/>
            <person name="Birren B."/>
        </authorList>
    </citation>
    <scope>NUCLEOTIDE SEQUENCE [LARGE SCALE GENOMIC DNA]</scope>
    <source>
        <strain evidence="4">race PST-78</strain>
    </source>
</reference>
<evidence type="ECO:0000256" key="1">
    <source>
        <dbReference type="SAM" id="Coils"/>
    </source>
</evidence>
<dbReference type="EMBL" id="AJIL01000046">
    <property type="protein sequence ID" value="KNE99393.1"/>
    <property type="molecule type" value="Genomic_DNA"/>
</dbReference>
<organism evidence="3 4">
    <name type="scientific">Puccinia striiformis f. sp. tritici PST-78</name>
    <dbReference type="NCBI Taxonomy" id="1165861"/>
    <lineage>
        <taxon>Eukaryota</taxon>
        <taxon>Fungi</taxon>
        <taxon>Dikarya</taxon>
        <taxon>Basidiomycota</taxon>
        <taxon>Pucciniomycotina</taxon>
        <taxon>Pucciniomycetes</taxon>
        <taxon>Pucciniales</taxon>
        <taxon>Pucciniaceae</taxon>
        <taxon>Puccinia</taxon>
    </lineage>
</organism>
<feature type="region of interest" description="Disordered" evidence="2">
    <location>
        <begin position="1"/>
        <end position="34"/>
    </location>
</feature>
<protein>
    <submittedName>
        <fullName evidence="3">Uncharacterized protein</fullName>
    </submittedName>
</protein>
<feature type="region of interest" description="Disordered" evidence="2">
    <location>
        <begin position="76"/>
        <end position="103"/>
    </location>
</feature>
<keyword evidence="4" id="KW-1185">Reference proteome</keyword>
<feature type="compositionally biased region" description="Polar residues" evidence="2">
    <location>
        <begin position="1"/>
        <end position="15"/>
    </location>
</feature>
<accession>A0A0L0VJE6</accession>
<sequence>MSKPASRSGSWNFGSRRTRTDLPPSNPPNGQRRKLDELVGSITKRATNQYFRLQNLFKAADEHDAETQEILRAASVHKDPPVAHRFPSSSNQAKGSSKPPPVHFPPLQTRVQELEQGLGKLELLVQNQCERLSKLEELLPQLNTRDPIRPVAPDTPMSIPPTNQNHLIDPDILMANPPHHVQLGKPLTFCFSSVFFLKVSQGSMSMLHPDFIQSFSNRLDAVEAIFANKEKNKARPKPHKLSRFMGYEDQSTPHKRPRF</sequence>
<evidence type="ECO:0000313" key="4">
    <source>
        <dbReference type="Proteomes" id="UP000054564"/>
    </source>
</evidence>
<dbReference type="Proteomes" id="UP000054564">
    <property type="component" value="Unassembled WGS sequence"/>
</dbReference>
<dbReference type="AlphaFoldDB" id="A0A0L0VJE6"/>
<proteinExistence type="predicted"/>
<evidence type="ECO:0000313" key="3">
    <source>
        <dbReference type="EMBL" id="KNE99393.1"/>
    </source>
</evidence>
<keyword evidence="1" id="KW-0175">Coiled coil</keyword>
<name>A0A0L0VJE6_9BASI</name>
<feature type="coiled-coil region" evidence="1">
    <location>
        <begin position="118"/>
        <end position="145"/>
    </location>
</feature>
<feature type="region of interest" description="Disordered" evidence="2">
    <location>
        <begin position="232"/>
        <end position="259"/>
    </location>
</feature>
<gene>
    <name evidence="3" type="ORF">PSTG_07323</name>
</gene>
<comment type="caution">
    <text evidence="3">The sequence shown here is derived from an EMBL/GenBank/DDBJ whole genome shotgun (WGS) entry which is preliminary data.</text>
</comment>
<evidence type="ECO:0000256" key="2">
    <source>
        <dbReference type="SAM" id="MobiDB-lite"/>
    </source>
</evidence>